<organism evidence="2 3">
    <name type="scientific">Nocardiopsis rhodophaea</name>
    <dbReference type="NCBI Taxonomy" id="280238"/>
    <lineage>
        <taxon>Bacteria</taxon>
        <taxon>Bacillati</taxon>
        <taxon>Actinomycetota</taxon>
        <taxon>Actinomycetes</taxon>
        <taxon>Streptosporangiales</taxon>
        <taxon>Nocardiopsidaceae</taxon>
        <taxon>Nocardiopsis</taxon>
    </lineage>
</organism>
<evidence type="ECO:0000313" key="3">
    <source>
        <dbReference type="Proteomes" id="UP001501585"/>
    </source>
</evidence>
<feature type="region of interest" description="Disordered" evidence="1">
    <location>
        <begin position="1"/>
        <end position="23"/>
    </location>
</feature>
<proteinExistence type="predicted"/>
<reference evidence="3" key="1">
    <citation type="journal article" date="2019" name="Int. J. Syst. Evol. Microbiol.">
        <title>The Global Catalogue of Microorganisms (GCM) 10K type strain sequencing project: providing services to taxonomists for standard genome sequencing and annotation.</title>
        <authorList>
            <consortium name="The Broad Institute Genomics Platform"/>
            <consortium name="The Broad Institute Genome Sequencing Center for Infectious Disease"/>
            <person name="Wu L."/>
            <person name="Ma J."/>
        </authorList>
    </citation>
    <scope>NUCLEOTIDE SEQUENCE [LARGE SCALE GENOMIC DNA]</scope>
    <source>
        <strain evidence="3">JCM 15313</strain>
    </source>
</reference>
<dbReference type="Proteomes" id="UP001501585">
    <property type="component" value="Unassembled WGS sequence"/>
</dbReference>
<accession>A0ABP5ETY6</accession>
<dbReference type="RefSeq" id="WP_344102551.1">
    <property type="nucleotide sequence ID" value="NZ_BAAAPC010000018.1"/>
</dbReference>
<comment type="caution">
    <text evidence="2">The sequence shown here is derived from an EMBL/GenBank/DDBJ whole genome shotgun (WGS) entry which is preliminary data.</text>
</comment>
<keyword evidence="3" id="KW-1185">Reference proteome</keyword>
<evidence type="ECO:0000313" key="2">
    <source>
        <dbReference type="EMBL" id="GAA2007817.1"/>
    </source>
</evidence>
<name>A0ABP5ETY6_9ACTN</name>
<evidence type="ECO:0000256" key="1">
    <source>
        <dbReference type="SAM" id="MobiDB-lite"/>
    </source>
</evidence>
<sequence length="114" mass="13101">MVMGAHTPSGAESGSDTRRRIEKTPQAIREALLPEDVDAFDREFRRVMNEAKERRDLTAVFEFIDQWWVVALSSRDPAEHRRMMEIADRLNRGEPVHGTPASEIKAQIEAWLGR</sequence>
<dbReference type="Pfam" id="PF19760">
    <property type="entry name" value="DUF6247"/>
    <property type="match status" value="1"/>
</dbReference>
<dbReference type="InterPro" id="IPR046214">
    <property type="entry name" value="DUF6247"/>
</dbReference>
<protein>
    <submittedName>
        <fullName evidence="2">Uncharacterized protein</fullName>
    </submittedName>
</protein>
<gene>
    <name evidence="2" type="ORF">GCM10009799_39220</name>
</gene>
<dbReference type="EMBL" id="BAAAPC010000018">
    <property type="protein sequence ID" value="GAA2007817.1"/>
    <property type="molecule type" value="Genomic_DNA"/>
</dbReference>